<comment type="caution">
    <text evidence="1">The sequence shown here is derived from an EMBL/GenBank/DDBJ whole genome shotgun (WGS) entry which is preliminary data.</text>
</comment>
<dbReference type="SMART" id="SM00320">
    <property type="entry name" value="WD40"/>
    <property type="match status" value="2"/>
</dbReference>
<keyword evidence="2" id="KW-1185">Reference proteome</keyword>
<sequence length="287" mass="32666">MANAVWDALQAHAKAKHHKRTQIQGETAILSLDGGTLVCVTRTDVAKDLLGRPDLTAKECLCVWDLETRRMRLFLRCGRPFEWAGVSPDSKTLVYCCADGSIGLWDLEKRVCQGTTQVKVSVESLLEGLFSPDSRYFATRVGPDNRRFTPYKIIDEARGSALAGYTAVYHFQDPNSVVYIYELATRRLIATWSQPETAINSTDWCEDSMFLAIATTRGVCLWSPTTDTEKKWNMRVFDHDIKRPRFISVHHILFVDQGRRLMFTTSRRTVDEAPVQEITPREEIRSS</sequence>
<proteinExistence type="predicted"/>
<dbReference type="InterPro" id="IPR001680">
    <property type="entry name" value="WD40_rpt"/>
</dbReference>
<evidence type="ECO:0000313" key="2">
    <source>
        <dbReference type="Proteomes" id="UP001610563"/>
    </source>
</evidence>
<protein>
    <submittedName>
        <fullName evidence="1">Uncharacterized protein</fullName>
    </submittedName>
</protein>
<dbReference type="SUPFAM" id="SSF69322">
    <property type="entry name" value="Tricorn protease domain 2"/>
    <property type="match status" value="1"/>
</dbReference>
<dbReference type="Proteomes" id="UP001610563">
    <property type="component" value="Unassembled WGS sequence"/>
</dbReference>
<evidence type="ECO:0000313" key="1">
    <source>
        <dbReference type="EMBL" id="KAL2798471.1"/>
    </source>
</evidence>
<dbReference type="EMBL" id="JBFTWV010000013">
    <property type="protein sequence ID" value="KAL2798471.1"/>
    <property type="molecule type" value="Genomic_DNA"/>
</dbReference>
<dbReference type="InterPro" id="IPR015943">
    <property type="entry name" value="WD40/YVTN_repeat-like_dom_sf"/>
</dbReference>
<dbReference type="Gene3D" id="2.130.10.10">
    <property type="entry name" value="YVTN repeat-like/Quinoprotein amine dehydrogenase"/>
    <property type="match status" value="2"/>
</dbReference>
<organism evidence="1 2">
    <name type="scientific">Aspergillus keveii</name>
    <dbReference type="NCBI Taxonomy" id="714993"/>
    <lineage>
        <taxon>Eukaryota</taxon>
        <taxon>Fungi</taxon>
        <taxon>Dikarya</taxon>
        <taxon>Ascomycota</taxon>
        <taxon>Pezizomycotina</taxon>
        <taxon>Eurotiomycetes</taxon>
        <taxon>Eurotiomycetidae</taxon>
        <taxon>Eurotiales</taxon>
        <taxon>Aspergillaceae</taxon>
        <taxon>Aspergillus</taxon>
        <taxon>Aspergillus subgen. Nidulantes</taxon>
    </lineage>
</organism>
<name>A0ABR4GHK0_9EURO</name>
<reference evidence="1 2" key="1">
    <citation type="submission" date="2024-07" db="EMBL/GenBank/DDBJ databases">
        <title>Section-level genome sequencing and comparative genomics of Aspergillus sections Usti and Cavernicolus.</title>
        <authorList>
            <consortium name="Lawrence Berkeley National Laboratory"/>
            <person name="Nybo J.L."/>
            <person name="Vesth T.C."/>
            <person name="Theobald S."/>
            <person name="Frisvad J.C."/>
            <person name="Larsen T.O."/>
            <person name="Kjaerboelling I."/>
            <person name="Rothschild-Mancinelli K."/>
            <person name="Lyhne E.K."/>
            <person name="Kogle M.E."/>
            <person name="Barry K."/>
            <person name="Clum A."/>
            <person name="Na H."/>
            <person name="Ledsgaard L."/>
            <person name="Lin J."/>
            <person name="Lipzen A."/>
            <person name="Kuo A."/>
            <person name="Riley R."/>
            <person name="Mondo S."/>
            <person name="Labutti K."/>
            <person name="Haridas S."/>
            <person name="Pangalinan J."/>
            <person name="Salamov A.A."/>
            <person name="Simmons B.A."/>
            <person name="Magnuson J.K."/>
            <person name="Chen J."/>
            <person name="Drula E."/>
            <person name="Henrissat B."/>
            <person name="Wiebenga A."/>
            <person name="Lubbers R.J."/>
            <person name="Gomes A.C."/>
            <person name="Makela M.R."/>
            <person name="Stajich J."/>
            <person name="Grigoriev I.V."/>
            <person name="Mortensen U.H."/>
            <person name="De Vries R.P."/>
            <person name="Baker S.E."/>
            <person name="Andersen M.R."/>
        </authorList>
    </citation>
    <scope>NUCLEOTIDE SEQUENCE [LARGE SCALE GENOMIC DNA]</scope>
    <source>
        <strain evidence="1 2">CBS 209.92</strain>
    </source>
</reference>
<accession>A0ABR4GHK0</accession>
<gene>
    <name evidence="1" type="ORF">BJX66DRAFT_334172</name>
</gene>